<gene>
    <name evidence="8" type="ORF">Pla108_08580</name>
</gene>
<comment type="caution">
    <text evidence="8">The sequence shown here is derived from an EMBL/GenBank/DDBJ whole genome shotgun (WGS) entry which is preliminary data.</text>
</comment>
<evidence type="ECO:0000256" key="4">
    <source>
        <dbReference type="ARBA" id="ARBA00023136"/>
    </source>
</evidence>
<accession>A0A5C6AL64</accession>
<feature type="compositionally biased region" description="Basic and acidic residues" evidence="5">
    <location>
        <begin position="152"/>
        <end position="161"/>
    </location>
</feature>
<dbReference type="InterPro" id="IPR002810">
    <property type="entry name" value="NfeD-like_C"/>
</dbReference>
<evidence type="ECO:0000256" key="5">
    <source>
        <dbReference type="SAM" id="MobiDB-lite"/>
    </source>
</evidence>
<dbReference type="SUPFAM" id="SSF141322">
    <property type="entry name" value="NfeD domain-like"/>
    <property type="match status" value="1"/>
</dbReference>
<dbReference type="EMBL" id="SJPR01000001">
    <property type="protein sequence ID" value="TWT99915.1"/>
    <property type="molecule type" value="Genomic_DNA"/>
</dbReference>
<feature type="compositionally biased region" description="Acidic residues" evidence="5">
    <location>
        <begin position="176"/>
        <end position="190"/>
    </location>
</feature>
<dbReference type="AlphaFoldDB" id="A0A5C6AL64"/>
<dbReference type="Gene3D" id="2.40.50.140">
    <property type="entry name" value="Nucleic acid-binding proteins"/>
    <property type="match status" value="1"/>
</dbReference>
<evidence type="ECO:0000313" key="8">
    <source>
        <dbReference type="EMBL" id="TWT99915.1"/>
    </source>
</evidence>
<feature type="region of interest" description="Disordered" evidence="5">
    <location>
        <begin position="152"/>
        <end position="190"/>
    </location>
</feature>
<protein>
    <recommendedName>
        <fullName evidence="7">NfeD-like C-terminal domain-containing protein</fullName>
    </recommendedName>
</protein>
<keyword evidence="4 6" id="KW-0472">Membrane</keyword>
<dbReference type="Proteomes" id="UP000317421">
    <property type="component" value="Unassembled WGS sequence"/>
</dbReference>
<keyword evidence="3 6" id="KW-1133">Transmembrane helix</keyword>
<feature type="domain" description="NfeD-like C-terminal" evidence="7">
    <location>
        <begin position="94"/>
        <end position="150"/>
    </location>
</feature>
<dbReference type="InterPro" id="IPR052165">
    <property type="entry name" value="Membrane_assoc_protease"/>
</dbReference>
<dbReference type="InterPro" id="IPR012340">
    <property type="entry name" value="NA-bd_OB-fold"/>
</dbReference>
<organism evidence="8 9">
    <name type="scientific">Botrimarina colliarenosi</name>
    <dbReference type="NCBI Taxonomy" id="2528001"/>
    <lineage>
        <taxon>Bacteria</taxon>
        <taxon>Pseudomonadati</taxon>
        <taxon>Planctomycetota</taxon>
        <taxon>Planctomycetia</taxon>
        <taxon>Pirellulales</taxon>
        <taxon>Lacipirellulaceae</taxon>
        <taxon>Botrimarina</taxon>
    </lineage>
</organism>
<reference evidence="8 9" key="1">
    <citation type="submission" date="2019-02" db="EMBL/GenBank/DDBJ databases">
        <title>Deep-cultivation of Planctomycetes and their phenomic and genomic characterization uncovers novel biology.</title>
        <authorList>
            <person name="Wiegand S."/>
            <person name="Jogler M."/>
            <person name="Boedeker C."/>
            <person name="Pinto D."/>
            <person name="Vollmers J."/>
            <person name="Rivas-Marin E."/>
            <person name="Kohn T."/>
            <person name="Peeters S.H."/>
            <person name="Heuer A."/>
            <person name="Rast P."/>
            <person name="Oberbeckmann S."/>
            <person name="Bunk B."/>
            <person name="Jeske O."/>
            <person name="Meyerdierks A."/>
            <person name="Storesund J.E."/>
            <person name="Kallscheuer N."/>
            <person name="Luecker S."/>
            <person name="Lage O.M."/>
            <person name="Pohl T."/>
            <person name="Merkel B.J."/>
            <person name="Hornburger P."/>
            <person name="Mueller R.-W."/>
            <person name="Bruemmer F."/>
            <person name="Labrenz M."/>
            <person name="Spormann A.M."/>
            <person name="Op Den Camp H."/>
            <person name="Overmann J."/>
            <person name="Amann R."/>
            <person name="Jetten M.S.M."/>
            <person name="Mascher T."/>
            <person name="Medema M.H."/>
            <person name="Devos D.P."/>
            <person name="Kaster A.-K."/>
            <person name="Ovreas L."/>
            <person name="Rohde M."/>
            <person name="Galperin M.Y."/>
            <person name="Jogler C."/>
        </authorList>
    </citation>
    <scope>NUCLEOTIDE SEQUENCE [LARGE SCALE GENOMIC DNA]</scope>
    <source>
        <strain evidence="8 9">Pla108</strain>
    </source>
</reference>
<evidence type="ECO:0000259" key="7">
    <source>
        <dbReference type="Pfam" id="PF01957"/>
    </source>
</evidence>
<proteinExistence type="predicted"/>
<feature type="transmembrane region" description="Helical" evidence="6">
    <location>
        <begin position="46"/>
        <end position="69"/>
    </location>
</feature>
<evidence type="ECO:0000313" key="9">
    <source>
        <dbReference type="Proteomes" id="UP000317421"/>
    </source>
</evidence>
<evidence type="ECO:0000256" key="2">
    <source>
        <dbReference type="ARBA" id="ARBA00022692"/>
    </source>
</evidence>
<evidence type="ECO:0000256" key="6">
    <source>
        <dbReference type="SAM" id="Phobius"/>
    </source>
</evidence>
<dbReference type="PANTHER" id="PTHR33507">
    <property type="entry name" value="INNER MEMBRANE PROTEIN YBBJ"/>
    <property type="match status" value="1"/>
</dbReference>
<dbReference type="GO" id="GO:0016020">
    <property type="term" value="C:membrane"/>
    <property type="evidence" value="ECO:0007669"/>
    <property type="project" value="UniProtKB-SubCell"/>
</dbReference>
<dbReference type="Pfam" id="PF01957">
    <property type="entry name" value="NfeD"/>
    <property type="match status" value="1"/>
</dbReference>
<comment type="subcellular location">
    <subcellularLocation>
        <location evidence="1">Membrane</location>
        <topology evidence="1">Multi-pass membrane protein</topology>
    </subcellularLocation>
</comment>
<evidence type="ECO:0000256" key="1">
    <source>
        <dbReference type="ARBA" id="ARBA00004141"/>
    </source>
</evidence>
<sequence>MLLTLIGSLLVVAEVFFPSGGLLGFLSAAAFCGAIYSAYSAGGWMYGLGFAAAEVILAPLLLYVAFVYLPQTPIGRLLVGAAPTEQEVLPEGDRDELVGRVGVARSKMLPSGSVEIDGQMLDAVSQGQAIDPGEYVRVVEASRNRLVVRRATAADRPDPTRETGGADLLSRPPEELGLEDFDFDDDPPQA</sequence>
<name>A0A5C6AL64_9BACT</name>
<keyword evidence="2 6" id="KW-0812">Transmembrane</keyword>
<evidence type="ECO:0000256" key="3">
    <source>
        <dbReference type="ARBA" id="ARBA00022989"/>
    </source>
</evidence>
<keyword evidence="9" id="KW-1185">Reference proteome</keyword>